<evidence type="ECO:0000259" key="1">
    <source>
        <dbReference type="PROSITE" id="PS51186"/>
    </source>
</evidence>
<dbReference type="RefSeq" id="WP_125419631.1">
    <property type="nucleotide sequence ID" value="NZ_RWIT01000004.1"/>
</dbReference>
<accession>A0A3R9V8F4</accession>
<protein>
    <submittedName>
        <fullName evidence="2">N-acetyltransferase</fullName>
    </submittedName>
</protein>
<dbReference type="Pfam" id="PF13508">
    <property type="entry name" value="Acetyltransf_7"/>
    <property type="match status" value="1"/>
</dbReference>
<dbReference type="PROSITE" id="PS51186">
    <property type="entry name" value="GNAT"/>
    <property type="match status" value="1"/>
</dbReference>
<dbReference type="Gene3D" id="3.40.630.30">
    <property type="match status" value="1"/>
</dbReference>
<dbReference type="GO" id="GO:0016747">
    <property type="term" value="F:acyltransferase activity, transferring groups other than amino-acyl groups"/>
    <property type="evidence" value="ECO:0007669"/>
    <property type="project" value="InterPro"/>
</dbReference>
<dbReference type="EMBL" id="RWIT01000004">
    <property type="protein sequence ID" value="RSK48844.1"/>
    <property type="molecule type" value="Genomic_DNA"/>
</dbReference>
<dbReference type="SUPFAM" id="SSF55729">
    <property type="entry name" value="Acyl-CoA N-acyltransferases (Nat)"/>
    <property type="match status" value="1"/>
</dbReference>
<keyword evidence="3" id="KW-1185">Reference proteome</keyword>
<comment type="caution">
    <text evidence="2">The sequence shown here is derived from an EMBL/GenBank/DDBJ whole genome shotgun (WGS) entry which is preliminary data.</text>
</comment>
<evidence type="ECO:0000313" key="2">
    <source>
        <dbReference type="EMBL" id="RSK48844.1"/>
    </source>
</evidence>
<feature type="domain" description="N-acetyltransferase" evidence="1">
    <location>
        <begin position="5"/>
        <end position="153"/>
    </location>
</feature>
<dbReference type="Proteomes" id="UP000273500">
    <property type="component" value="Unassembled WGS sequence"/>
</dbReference>
<dbReference type="AlphaFoldDB" id="A0A3R9V8F4"/>
<keyword evidence="2" id="KW-0808">Transferase</keyword>
<evidence type="ECO:0000313" key="3">
    <source>
        <dbReference type="Proteomes" id="UP000273500"/>
    </source>
</evidence>
<organism evidence="2 3">
    <name type="scientific">Hymenobacter rigui</name>
    <dbReference type="NCBI Taxonomy" id="334424"/>
    <lineage>
        <taxon>Bacteria</taxon>
        <taxon>Pseudomonadati</taxon>
        <taxon>Bacteroidota</taxon>
        <taxon>Cytophagia</taxon>
        <taxon>Cytophagales</taxon>
        <taxon>Hymenobacteraceae</taxon>
        <taxon>Hymenobacter</taxon>
    </lineage>
</organism>
<proteinExistence type="predicted"/>
<sequence>MLHLLPYHAATHEAAVLALFHSNVPRYFTAPEEADLLRYLRTGLPYFVAVETPDEAAEEDPTGTVVAAAGYALDDDQVDLTWDLVHAGRHGQGLGRLLTEFRLQEAARLFPHQPVQVETSQLTAGFYQKLGFRLLETQPDYWAPDLDLCRLQYEPLAATR</sequence>
<gene>
    <name evidence="2" type="ORF">EI291_09770</name>
</gene>
<dbReference type="InterPro" id="IPR000182">
    <property type="entry name" value="GNAT_dom"/>
</dbReference>
<dbReference type="InterPro" id="IPR016181">
    <property type="entry name" value="Acyl_CoA_acyltransferase"/>
</dbReference>
<reference evidence="2 3" key="1">
    <citation type="submission" date="2018-12" db="EMBL/GenBank/DDBJ databases">
        <authorList>
            <person name="Feng G."/>
            <person name="Zhu H."/>
        </authorList>
    </citation>
    <scope>NUCLEOTIDE SEQUENCE [LARGE SCALE GENOMIC DNA]</scope>
    <source>
        <strain evidence="2 3">KCTC 12533</strain>
    </source>
</reference>
<dbReference type="OrthoDB" id="961272at2"/>
<name>A0A3R9V8F4_9BACT</name>